<protein>
    <submittedName>
        <fullName evidence="6">Tigger transposable element-derived protein 1-like</fullName>
    </submittedName>
</protein>
<dbReference type="RefSeq" id="XP_025020276.1">
    <property type="nucleotide sequence ID" value="XM_025164508.1"/>
</dbReference>
<feature type="coiled-coil region" evidence="3">
    <location>
        <begin position="198"/>
        <end position="232"/>
    </location>
</feature>
<reference evidence="6" key="1">
    <citation type="submission" date="2025-08" db="UniProtKB">
        <authorList>
            <consortium name="RefSeq"/>
        </authorList>
    </citation>
    <scope>IDENTIFICATION</scope>
    <source>
        <tissue evidence="6">Liver</tissue>
    </source>
</reference>
<dbReference type="Pfam" id="PF03221">
    <property type="entry name" value="HTH_Tnp_Tc5"/>
    <property type="match status" value="1"/>
</dbReference>
<name>A0A9F5IMU4_PYTBI</name>
<dbReference type="Pfam" id="PF04218">
    <property type="entry name" value="CENP-B_N"/>
    <property type="match status" value="1"/>
</dbReference>
<evidence type="ECO:0000256" key="1">
    <source>
        <dbReference type="ARBA" id="ARBA00023125"/>
    </source>
</evidence>
<dbReference type="KEGG" id="pbi:112540259"/>
<proteinExistence type="predicted"/>
<keyword evidence="2" id="KW-0539">Nucleus</keyword>
<dbReference type="InterPro" id="IPR050863">
    <property type="entry name" value="CenT-Element_Derived"/>
</dbReference>
<dbReference type="InterPro" id="IPR007889">
    <property type="entry name" value="HTH_Psq"/>
</dbReference>
<keyword evidence="3" id="KW-0175">Coiled coil</keyword>
<dbReference type="Proteomes" id="UP000695026">
    <property type="component" value="Unplaced"/>
</dbReference>
<dbReference type="GeneID" id="112540259"/>
<accession>A0A9F5IMU4</accession>
<dbReference type="OMA" id="RIMSTIC"/>
<sequence>MAPMQKKVEKKGGKKKEMITVEVKKEIIEKYERGMRVAEIARFYKKSTSTICTILKKKEEIRGLDAAEGVTRISKQRPRVLEDGEKLLLVWINEKQLAGDTVTENFICEKARALYTDLVSKLPGTSTENEEGFKASRGWFDNFKRRSGIHSVVRHREAASSDDEIVSLGKTMGLEVNEDDIQELVEEHGQELTTDELMDLHREQQEEVMEEISSAEEEEKKAEESLTSNEIREMCKMWETVQNFVEKHHPNKAVAVRAMNLFNDNAVSHFCEILKRRQKQASLDRLKLHEKKKIPLSQ</sequence>
<feature type="domain" description="HTH CENPB-type" evidence="4">
    <location>
        <begin position="72"/>
        <end position="153"/>
    </location>
</feature>
<gene>
    <name evidence="6" type="primary">LOC112540259</name>
</gene>
<dbReference type="InterPro" id="IPR006600">
    <property type="entry name" value="HTH_CenpB_DNA-bd_dom"/>
</dbReference>
<dbReference type="SMART" id="SM00674">
    <property type="entry name" value="CENPB"/>
    <property type="match status" value="1"/>
</dbReference>
<dbReference type="PANTHER" id="PTHR19303:SF27">
    <property type="entry name" value="HTH CENPB-TYPE DOMAIN-CONTAINING PROTEIN"/>
    <property type="match status" value="1"/>
</dbReference>
<dbReference type="PANTHER" id="PTHR19303">
    <property type="entry name" value="TRANSPOSON"/>
    <property type="match status" value="1"/>
</dbReference>
<dbReference type="Gene3D" id="1.10.10.60">
    <property type="entry name" value="Homeodomain-like"/>
    <property type="match status" value="2"/>
</dbReference>
<dbReference type="SUPFAM" id="SSF46689">
    <property type="entry name" value="Homeodomain-like"/>
    <property type="match status" value="2"/>
</dbReference>
<evidence type="ECO:0000313" key="5">
    <source>
        <dbReference type="Proteomes" id="UP000695026"/>
    </source>
</evidence>
<evidence type="ECO:0000259" key="4">
    <source>
        <dbReference type="PROSITE" id="PS51253"/>
    </source>
</evidence>
<organism evidence="5 6">
    <name type="scientific">Python bivittatus</name>
    <name type="common">Burmese python</name>
    <name type="synonym">Python molurus bivittatus</name>
    <dbReference type="NCBI Taxonomy" id="176946"/>
    <lineage>
        <taxon>Eukaryota</taxon>
        <taxon>Metazoa</taxon>
        <taxon>Chordata</taxon>
        <taxon>Craniata</taxon>
        <taxon>Vertebrata</taxon>
        <taxon>Euteleostomi</taxon>
        <taxon>Lepidosauria</taxon>
        <taxon>Squamata</taxon>
        <taxon>Bifurcata</taxon>
        <taxon>Unidentata</taxon>
        <taxon>Episquamata</taxon>
        <taxon>Toxicofera</taxon>
        <taxon>Serpentes</taxon>
        <taxon>Henophidia</taxon>
        <taxon>Pythonidae</taxon>
        <taxon>Python</taxon>
    </lineage>
</organism>
<evidence type="ECO:0000256" key="3">
    <source>
        <dbReference type="SAM" id="Coils"/>
    </source>
</evidence>
<dbReference type="OrthoDB" id="125347at2759"/>
<evidence type="ECO:0000256" key="2">
    <source>
        <dbReference type="ARBA" id="ARBA00023242"/>
    </source>
</evidence>
<dbReference type="PROSITE" id="PS51253">
    <property type="entry name" value="HTH_CENPB"/>
    <property type="match status" value="1"/>
</dbReference>
<dbReference type="GO" id="GO:0003677">
    <property type="term" value="F:DNA binding"/>
    <property type="evidence" value="ECO:0007669"/>
    <property type="project" value="UniProtKB-KW"/>
</dbReference>
<dbReference type="InterPro" id="IPR009057">
    <property type="entry name" value="Homeodomain-like_sf"/>
</dbReference>
<dbReference type="AlphaFoldDB" id="A0A9F5IMU4"/>
<keyword evidence="5" id="KW-1185">Reference proteome</keyword>
<dbReference type="GO" id="GO:0005634">
    <property type="term" value="C:nucleus"/>
    <property type="evidence" value="ECO:0007669"/>
    <property type="project" value="TreeGrafter"/>
</dbReference>
<keyword evidence="1" id="KW-0238">DNA-binding</keyword>
<evidence type="ECO:0000313" key="6">
    <source>
        <dbReference type="RefSeq" id="XP_025020276.1"/>
    </source>
</evidence>